<organism evidence="9 10">
    <name type="scientific">Intestinimonas butyriciproducens</name>
    <dbReference type="NCBI Taxonomy" id="1297617"/>
    <lineage>
        <taxon>Bacteria</taxon>
        <taxon>Bacillati</taxon>
        <taxon>Bacillota</taxon>
        <taxon>Clostridia</taxon>
        <taxon>Eubacteriales</taxon>
        <taxon>Intestinimonas</taxon>
    </lineage>
</organism>
<dbReference type="InterPro" id="IPR017705">
    <property type="entry name" value="Ribonuclease_Y"/>
</dbReference>
<keyword evidence="5" id="KW-0812">Transmembrane</keyword>
<evidence type="ECO:0000256" key="7">
    <source>
        <dbReference type="SAM" id="MobiDB-lite"/>
    </source>
</evidence>
<comment type="caution">
    <text evidence="9">The sequence shown here is derived from an EMBL/GenBank/DDBJ whole genome shotgun (WGS) entry which is preliminary data.</text>
</comment>
<evidence type="ECO:0000256" key="2">
    <source>
        <dbReference type="ARBA" id="ARBA00022759"/>
    </source>
</evidence>
<comment type="similarity">
    <text evidence="5">Belongs to the RNase Y family.</text>
</comment>
<dbReference type="PANTHER" id="PTHR12826:SF15">
    <property type="entry name" value="RIBONUCLEASE Y"/>
    <property type="match status" value="1"/>
</dbReference>
<keyword evidence="4 5" id="KW-0694">RNA-binding</keyword>
<dbReference type="NCBIfam" id="TIGR00277">
    <property type="entry name" value="HDIG"/>
    <property type="match status" value="1"/>
</dbReference>
<dbReference type="SUPFAM" id="SSF109604">
    <property type="entry name" value="HD-domain/PDEase-like"/>
    <property type="match status" value="1"/>
</dbReference>
<keyword evidence="5" id="KW-1133">Transmembrane helix</keyword>
<dbReference type="RefSeq" id="WP_033117055.1">
    <property type="nucleotide sequence ID" value="NZ_CALICV010000120.1"/>
</dbReference>
<proteinExistence type="inferred from homology"/>
<evidence type="ECO:0000313" key="10">
    <source>
        <dbReference type="Proteomes" id="UP000245778"/>
    </source>
</evidence>
<dbReference type="FunFam" id="3.30.1370.10:FF:000006">
    <property type="entry name" value="Ribonuclease Y"/>
    <property type="match status" value="1"/>
</dbReference>
<evidence type="ECO:0000259" key="8">
    <source>
        <dbReference type="PROSITE" id="PS51831"/>
    </source>
</evidence>
<dbReference type="Gene3D" id="1.10.3210.10">
    <property type="entry name" value="Hypothetical protein af1432"/>
    <property type="match status" value="1"/>
</dbReference>
<dbReference type="NCBIfam" id="TIGR03319">
    <property type="entry name" value="RNase_Y"/>
    <property type="match status" value="1"/>
</dbReference>
<dbReference type="InterPro" id="IPR022711">
    <property type="entry name" value="RNase_Y_N"/>
</dbReference>
<protein>
    <recommendedName>
        <fullName evidence="5 6">Ribonuclease Y</fullName>
        <shortName evidence="5">RNase Y</shortName>
        <ecNumber evidence="5 6">3.1.-.-</ecNumber>
    </recommendedName>
</protein>
<dbReference type="PROSITE" id="PS50084">
    <property type="entry name" value="KH_TYPE_1"/>
    <property type="match status" value="1"/>
</dbReference>
<dbReference type="AlphaFoldDB" id="A0A2U1CG22"/>
<reference evidence="9 10" key="1">
    <citation type="submission" date="2018-04" db="EMBL/GenBank/DDBJ databases">
        <title>Genomic Encyclopedia of Type Strains, Phase IV (KMG-IV): sequencing the most valuable type-strain genomes for metagenomic binning, comparative biology and taxonomic classification.</title>
        <authorList>
            <person name="Goeker M."/>
        </authorList>
    </citation>
    <scope>NUCLEOTIDE SEQUENCE [LARGE SCALE GENOMIC DNA]</scope>
    <source>
        <strain evidence="9 10">DSM 26588</strain>
    </source>
</reference>
<dbReference type="EMBL" id="QEKK01000001">
    <property type="protein sequence ID" value="PVY59858.1"/>
    <property type="molecule type" value="Genomic_DNA"/>
</dbReference>
<keyword evidence="5" id="KW-1003">Cell membrane</keyword>
<evidence type="ECO:0000256" key="5">
    <source>
        <dbReference type="HAMAP-Rule" id="MF_00335"/>
    </source>
</evidence>
<keyword evidence="2 5" id="KW-0255">Endonuclease</keyword>
<dbReference type="PROSITE" id="PS51831">
    <property type="entry name" value="HD"/>
    <property type="match status" value="1"/>
</dbReference>
<dbReference type="CDD" id="cd00077">
    <property type="entry name" value="HDc"/>
    <property type="match status" value="1"/>
</dbReference>
<dbReference type="Gene3D" id="3.30.1370.10">
    <property type="entry name" value="K Homology domain, type 1"/>
    <property type="match status" value="1"/>
</dbReference>
<feature type="domain" description="HD" evidence="8">
    <location>
        <begin position="332"/>
        <end position="425"/>
    </location>
</feature>
<dbReference type="PANTHER" id="PTHR12826">
    <property type="entry name" value="RIBONUCLEASE Y"/>
    <property type="match status" value="1"/>
</dbReference>
<dbReference type="GO" id="GO:0006402">
    <property type="term" value="P:mRNA catabolic process"/>
    <property type="evidence" value="ECO:0007669"/>
    <property type="project" value="UniProtKB-UniRule"/>
</dbReference>
<dbReference type="InterPro" id="IPR003607">
    <property type="entry name" value="HD/PDEase_dom"/>
</dbReference>
<sequence length="516" mass="58087">MDVTTVIVGIVCFAVAAVVFFVLGNQYRKNVAEKEIGSAEEEAKRIINESIKSAESKKREALVEAKEEILKARNEYEKEVKERRSDLQKQERRLQQKEETLDRKTDNIEKKEETLSRKLAELEEAREEVNTLKKSEMDVLERISGFTAEEAKNYLIAQLEADVTHESAMKIKEIEAHYKEEADTIARELISGAIQRCAADHVAEATVSVVPLPNDEMKGRIIGREGRNIRTLETMTGVDLIIDDTPEAITVSCFDPVRREIARLALEKLIQDGRIHPTRIEEMVEKAKREVDATIKAEGERAVFETNVHGLHPELVKLLGRMRYRTSYGQNVLNHSIEVAHVAGLLAAEIGANVTEAKRAGLLHDLGKAIDHEVEGSHVAIGVELARKYKESENIIHAIEAHHNDVEPRTVVACLVQAADAISAARPGARRENLENYIKRLEKLEEVTSSFPGVEKSFAIQAGREVRIMVKPDQVSEDQMVLLARDIAKKIEEELEYPGQIKVHVLRETKVIEYAK</sequence>
<name>A0A2U1CG22_9FIRM</name>
<dbReference type="OrthoDB" id="9803205at2"/>
<dbReference type="FunFam" id="1.10.3210.10:FF:000022">
    <property type="entry name" value="Ribonuclease Y"/>
    <property type="match status" value="1"/>
</dbReference>
<dbReference type="SMART" id="SM00322">
    <property type="entry name" value="KH"/>
    <property type="match status" value="1"/>
</dbReference>
<keyword evidence="5" id="KW-0472">Membrane</keyword>
<dbReference type="InterPro" id="IPR006674">
    <property type="entry name" value="HD_domain"/>
</dbReference>
<dbReference type="Pfam" id="PF01966">
    <property type="entry name" value="HD"/>
    <property type="match status" value="1"/>
</dbReference>
<feature type="transmembrane region" description="Helical" evidence="5">
    <location>
        <begin position="6"/>
        <end position="24"/>
    </location>
</feature>
<dbReference type="Pfam" id="PF12072">
    <property type="entry name" value="RNase_Y_N"/>
    <property type="match status" value="1"/>
</dbReference>
<keyword evidence="1 5" id="KW-0540">Nuclease</keyword>
<feature type="region of interest" description="Disordered" evidence="7">
    <location>
        <begin position="87"/>
        <end position="106"/>
    </location>
</feature>
<dbReference type="GO" id="GO:0005886">
    <property type="term" value="C:plasma membrane"/>
    <property type="evidence" value="ECO:0007669"/>
    <property type="project" value="UniProtKB-SubCell"/>
</dbReference>
<evidence type="ECO:0000256" key="3">
    <source>
        <dbReference type="ARBA" id="ARBA00022801"/>
    </source>
</evidence>
<accession>A0A2U1CG22</accession>
<dbReference type="HAMAP" id="MF_00335">
    <property type="entry name" value="RNase_Y"/>
    <property type="match status" value="1"/>
</dbReference>
<gene>
    <name evidence="5" type="primary">rny</name>
    <name evidence="9" type="ORF">C7373_101372</name>
</gene>
<dbReference type="EC" id="3.1.-.-" evidence="5 6"/>
<evidence type="ECO:0000313" key="9">
    <source>
        <dbReference type="EMBL" id="PVY59858.1"/>
    </source>
</evidence>
<comment type="function">
    <text evidence="5">Endoribonuclease that initiates mRNA decay.</text>
</comment>
<dbReference type="GeneID" id="93227897"/>
<evidence type="ECO:0000256" key="6">
    <source>
        <dbReference type="NCBIfam" id="TIGR03319"/>
    </source>
</evidence>
<dbReference type="InterPro" id="IPR004088">
    <property type="entry name" value="KH_dom_type_1"/>
</dbReference>
<dbReference type="SUPFAM" id="SSF54791">
    <property type="entry name" value="Eukaryotic type KH-domain (KH-domain type I)"/>
    <property type="match status" value="1"/>
</dbReference>
<dbReference type="CDD" id="cd22431">
    <property type="entry name" value="KH-I_RNaseY"/>
    <property type="match status" value="1"/>
</dbReference>
<dbReference type="GO" id="GO:0016787">
    <property type="term" value="F:hydrolase activity"/>
    <property type="evidence" value="ECO:0007669"/>
    <property type="project" value="UniProtKB-KW"/>
</dbReference>
<comment type="subcellular location">
    <subcellularLocation>
        <location evidence="5">Cell membrane</location>
        <topology evidence="5">Single-pass membrane protein</topology>
    </subcellularLocation>
</comment>
<evidence type="ECO:0000256" key="4">
    <source>
        <dbReference type="ARBA" id="ARBA00022884"/>
    </source>
</evidence>
<dbReference type="GO" id="GO:0004521">
    <property type="term" value="F:RNA endonuclease activity"/>
    <property type="evidence" value="ECO:0007669"/>
    <property type="project" value="UniProtKB-UniRule"/>
</dbReference>
<dbReference type="InterPro" id="IPR004087">
    <property type="entry name" value="KH_dom"/>
</dbReference>
<dbReference type="InterPro" id="IPR006675">
    <property type="entry name" value="HDIG_dom"/>
</dbReference>
<dbReference type="Proteomes" id="UP000245778">
    <property type="component" value="Unassembled WGS sequence"/>
</dbReference>
<evidence type="ECO:0000256" key="1">
    <source>
        <dbReference type="ARBA" id="ARBA00022722"/>
    </source>
</evidence>
<keyword evidence="3 5" id="KW-0378">Hydrolase</keyword>
<dbReference type="SMART" id="SM00471">
    <property type="entry name" value="HDc"/>
    <property type="match status" value="1"/>
</dbReference>
<dbReference type="GO" id="GO:0003723">
    <property type="term" value="F:RNA binding"/>
    <property type="evidence" value="ECO:0007669"/>
    <property type="project" value="UniProtKB-UniRule"/>
</dbReference>
<dbReference type="InterPro" id="IPR036612">
    <property type="entry name" value="KH_dom_type_1_sf"/>
</dbReference>
<dbReference type="Pfam" id="PF00013">
    <property type="entry name" value="KH_1"/>
    <property type="match status" value="1"/>
</dbReference>